<dbReference type="Pfam" id="PF00589">
    <property type="entry name" value="Phage_integrase"/>
    <property type="match status" value="1"/>
</dbReference>
<keyword evidence="2" id="KW-0229">DNA integration</keyword>
<evidence type="ECO:0000256" key="5">
    <source>
        <dbReference type="PROSITE-ProRule" id="PRU01248"/>
    </source>
</evidence>
<evidence type="ECO:0000259" key="6">
    <source>
        <dbReference type="PROSITE" id="PS51898"/>
    </source>
</evidence>
<feature type="domain" description="Tyr recombinase" evidence="6">
    <location>
        <begin position="227"/>
        <end position="399"/>
    </location>
</feature>
<dbReference type="InterPro" id="IPR010998">
    <property type="entry name" value="Integrase_recombinase_N"/>
</dbReference>
<gene>
    <name evidence="8" type="ORF">GCM10023183_15320</name>
</gene>
<evidence type="ECO:0000256" key="4">
    <source>
        <dbReference type="ARBA" id="ARBA00023172"/>
    </source>
</evidence>
<organism evidence="8 9">
    <name type="scientific">Nibribacter koreensis</name>
    <dbReference type="NCBI Taxonomy" id="1084519"/>
    <lineage>
        <taxon>Bacteria</taxon>
        <taxon>Pseudomonadati</taxon>
        <taxon>Bacteroidota</taxon>
        <taxon>Cytophagia</taxon>
        <taxon>Cytophagales</taxon>
        <taxon>Hymenobacteraceae</taxon>
        <taxon>Nibribacter</taxon>
    </lineage>
</organism>
<reference evidence="9" key="1">
    <citation type="journal article" date="2019" name="Int. J. Syst. Evol. Microbiol.">
        <title>The Global Catalogue of Microorganisms (GCM) 10K type strain sequencing project: providing services to taxonomists for standard genome sequencing and annotation.</title>
        <authorList>
            <consortium name="The Broad Institute Genomics Platform"/>
            <consortium name="The Broad Institute Genome Sequencing Center for Infectious Disease"/>
            <person name="Wu L."/>
            <person name="Ma J."/>
        </authorList>
    </citation>
    <scope>NUCLEOTIDE SEQUENCE [LARGE SCALE GENOMIC DNA]</scope>
    <source>
        <strain evidence="9">JCM 17917</strain>
    </source>
</reference>
<keyword evidence="3 5" id="KW-0238">DNA-binding</keyword>
<proteinExistence type="inferred from homology"/>
<dbReference type="Gene3D" id="1.10.150.130">
    <property type="match status" value="1"/>
</dbReference>
<dbReference type="InterPro" id="IPR011010">
    <property type="entry name" value="DNA_brk_join_enz"/>
</dbReference>
<evidence type="ECO:0000256" key="3">
    <source>
        <dbReference type="ARBA" id="ARBA00023125"/>
    </source>
</evidence>
<comment type="caution">
    <text evidence="8">The sequence shown here is derived from an EMBL/GenBank/DDBJ whole genome shotgun (WGS) entry which is preliminary data.</text>
</comment>
<accession>A0ABP8FGD1</accession>
<dbReference type="Gene3D" id="1.10.443.10">
    <property type="entry name" value="Intergrase catalytic core"/>
    <property type="match status" value="1"/>
</dbReference>
<keyword evidence="4" id="KW-0233">DNA recombination</keyword>
<dbReference type="Pfam" id="PF13495">
    <property type="entry name" value="Phage_int_SAM_4"/>
    <property type="match status" value="1"/>
</dbReference>
<protein>
    <submittedName>
        <fullName evidence="8">Site-specific integrase</fullName>
    </submittedName>
</protein>
<sequence>MARDTTDTSQSSPIFIPEAPSEAVILHTEKRPEPSVPPAQKQQVTVTVLANKRMEVRFPYHPAHLKKMKSIPYYFWDTTLKVWTLPYAQALIEELSHYFEQYGLPLLVYNKPKEAGPAPATAKPKVALLKPCPKEYLDTLTLKGYSPNTVKQYKSLFLDFVNYYADRDLATLEEADIKAYLLHLIDDYDISASHQNSAVNAIKFYYEKVLRRPRTVYYLDRPRKAQTLPEVLSEEEVTRIMQAVDNLKHKCILLLIYSAGLRAGELINLKVTDIDSQRKVLNIRAGKGQKDRITLLSEKILLYLRQYYLAYRPKVWLFEGQTGEAYSYASARKIFKNACLKAGIQKEATLHTLRHSFATHLLEQGADLRYIQSLLGHHSSKTTELYTHITRKGMEKIKSPLDHLKI</sequence>
<dbReference type="SUPFAM" id="SSF56349">
    <property type="entry name" value="DNA breaking-rejoining enzymes"/>
    <property type="match status" value="1"/>
</dbReference>
<dbReference type="InterPro" id="IPR044068">
    <property type="entry name" value="CB"/>
</dbReference>
<dbReference type="Proteomes" id="UP001501844">
    <property type="component" value="Unassembled WGS sequence"/>
</dbReference>
<evidence type="ECO:0000313" key="8">
    <source>
        <dbReference type="EMBL" id="GAA4303067.1"/>
    </source>
</evidence>
<evidence type="ECO:0000256" key="1">
    <source>
        <dbReference type="ARBA" id="ARBA00008857"/>
    </source>
</evidence>
<dbReference type="PANTHER" id="PTHR30349">
    <property type="entry name" value="PHAGE INTEGRASE-RELATED"/>
    <property type="match status" value="1"/>
</dbReference>
<keyword evidence="9" id="KW-1185">Reference proteome</keyword>
<dbReference type="InterPro" id="IPR013762">
    <property type="entry name" value="Integrase-like_cat_sf"/>
</dbReference>
<evidence type="ECO:0000256" key="2">
    <source>
        <dbReference type="ARBA" id="ARBA00022908"/>
    </source>
</evidence>
<dbReference type="InterPro" id="IPR002104">
    <property type="entry name" value="Integrase_catalytic"/>
</dbReference>
<dbReference type="PANTHER" id="PTHR30349:SF64">
    <property type="entry name" value="PROPHAGE INTEGRASE INTD-RELATED"/>
    <property type="match status" value="1"/>
</dbReference>
<dbReference type="EMBL" id="BAABGX010000002">
    <property type="protein sequence ID" value="GAA4303067.1"/>
    <property type="molecule type" value="Genomic_DNA"/>
</dbReference>
<feature type="domain" description="Core-binding (CB)" evidence="7">
    <location>
        <begin position="127"/>
        <end position="210"/>
    </location>
</feature>
<name>A0ABP8FGD1_9BACT</name>
<evidence type="ECO:0000313" key="9">
    <source>
        <dbReference type="Proteomes" id="UP001501844"/>
    </source>
</evidence>
<comment type="similarity">
    <text evidence="1">Belongs to the 'phage' integrase family.</text>
</comment>
<dbReference type="RefSeq" id="WP_345164340.1">
    <property type="nucleotide sequence ID" value="NZ_BAABGX010000002.1"/>
</dbReference>
<dbReference type="PROSITE" id="PS51900">
    <property type="entry name" value="CB"/>
    <property type="match status" value="1"/>
</dbReference>
<dbReference type="InterPro" id="IPR050090">
    <property type="entry name" value="Tyrosine_recombinase_XerCD"/>
</dbReference>
<dbReference type="PROSITE" id="PS51898">
    <property type="entry name" value="TYR_RECOMBINASE"/>
    <property type="match status" value="1"/>
</dbReference>
<evidence type="ECO:0000259" key="7">
    <source>
        <dbReference type="PROSITE" id="PS51900"/>
    </source>
</evidence>
<dbReference type="InterPro" id="IPR004107">
    <property type="entry name" value="Integrase_SAM-like_N"/>
</dbReference>